<gene>
    <name evidence="7" type="ordered locus">CA2559_04850</name>
</gene>
<keyword evidence="5 6" id="KW-0472">Membrane</keyword>
<organism evidence="7 8">
    <name type="scientific">Croceibacter atlanticus (strain ATCC BAA-628 / JCM 21780 / CIP 108009 / IAM 15332 / KCTC 12090 / HTCC2559)</name>
    <dbReference type="NCBI Taxonomy" id="216432"/>
    <lineage>
        <taxon>Bacteria</taxon>
        <taxon>Pseudomonadati</taxon>
        <taxon>Bacteroidota</taxon>
        <taxon>Flavobacteriia</taxon>
        <taxon>Flavobacteriales</taxon>
        <taxon>Flavobacteriaceae</taxon>
        <taxon>Croceibacter</taxon>
    </lineage>
</organism>
<dbReference type="eggNOG" id="COG1280">
    <property type="taxonomic scope" value="Bacteria"/>
</dbReference>
<dbReference type="GO" id="GO:0006865">
    <property type="term" value="P:amino acid transport"/>
    <property type="evidence" value="ECO:0007669"/>
    <property type="project" value="InterPro"/>
</dbReference>
<proteinExistence type="predicted"/>
<dbReference type="RefSeq" id="WP_013186735.1">
    <property type="nucleotide sequence ID" value="NC_014230.1"/>
</dbReference>
<evidence type="ECO:0000256" key="5">
    <source>
        <dbReference type="ARBA" id="ARBA00023136"/>
    </source>
</evidence>
<feature type="transmembrane region" description="Helical" evidence="6">
    <location>
        <begin position="151"/>
        <end position="169"/>
    </location>
</feature>
<evidence type="ECO:0000256" key="4">
    <source>
        <dbReference type="ARBA" id="ARBA00022989"/>
    </source>
</evidence>
<feature type="transmembrane region" description="Helical" evidence="6">
    <location>
        <begin position="111"/>
        <end position="131"/>
    </location>
</feature>
<reference evidence="7 8" key="1">
    <citation type="journal article" date="2010" name="J. Bacteriol.">
        <title>The complete genome sequence of Croceibacter atlanticus HTCC2559T.</title>
        <authorList>
            <person name="Oh H.M."/>
            <person name="Kang I."/>
            <person name="Ferriera S."/>
            <person name="Giovannoni S.J."/>
            <person name="Cho J.C."/>
        </authorList>
    </citation>
    <scope>NUCLEOTIDE SEQUENCE [LARGE SCALE GENOMIC DNA]</scope>
    <source>
        <strain evidence="8">ATCC BAA-628 / HTCC2559 / KCTC 12090</strain>
    </source>
</reference>
<evidence type="ECO:0000256" key="3">
    <source>
        <dbReference type="ARBA" id="ARBA00022692"/>
    </source>
</evidence>
<dbReference type="GO" id="GO:0005886">
    <property type="term" value="C:plasma membrane"/>
    <property type="evidence" value="ECO:0007669"/>
    <property type="project" value="UniProtKB-SubCell"/>
</dbReference>
<feature type="transmembrane region" description="Helical" evidence="6">
    <location>
        <begin position="39"/>
        <end position="60"/>
    </location>
</feature>
<feature type="transmembrane region" description="Helical" evidence="6">
    <location>
        <begin position="6"/>
        <end position="27"/>
    </location>
</feature>
<keyword evidence="8" id="KW-1185">Reference proteome</keyword>
<dbReference type="HOGENOM" id="CLU_113248_1_0_10"/>
<sequence>MIILYLFVGVLATILSAIPLGAVNISVIQTTLKSGEKTAFKIALGAGFGEILLALLALNFNMMIASFFERNMWLHLTIILLFFIAGIYFLVKKPSKNDDRSHWYDMGTSKYLKGFVLSLLNPPVMIYWLVAFSIINKHLIMITSNSSPLDLLVFFIGVYLGKVLTLYGYSKWSNTVKGDTKTVQKKVSRFLGVVLLGLAIFQGIKFLVNS</sequence>
<dbReference type="KEGG" id="cat:CA2559_04850"/>
<evidence type="ECO:0000313" key="8">
    <source>
        <dbReference type="Proteomes" id="UP000002297"/>
    </source>
</evidence>
<dbReference type="STRING" id="216432.CA2559_04850"/>
<keyword evidence="2" id="KW-1003">Cell membrane</keyword>
<dbReference type="EMBL" id="CP002046">
    <property type="protein sequence ID" value="EAP88059.1"/>
    <property type="molecule type" value="Genomic_DNA"/>
</dbReference>
<accession>A3U742</accession>
<dbReference type="Pfam" id="PF01810">
    <property type="entry name" value="LysE"/>
    <property type="match status" value="1"/>
</dbReference>
<comment type="subcellular location">
    <subcellularLocation>
        <location evidence="1">Cell membrane</location>
        <topology evidence="1">Multi-pass membrane protein</topology>
    </subcellularLocation>
</comment>
<feature type="transmembrane region" description="Helical" evidence="6">
    <location>
        <begin position="72"/>
        <end position="91"/>
    </location>
</feature>
<name>A3U742_CROAH</name>
<evidence type="ECO:0000256" key="1">
    <source>
        <dbReference type="ARBA" id="ARBA00004651"/>
    </source>
</evidence>
<dbReference type="GeneID" id="89452760"/>
<keyword evidence="4 6" id="KW-1133">Transmembrane helix</keyword>
<feature type="transmembrane region" description="Helical" evidence="6">
    <location>
        <begin position="190"/>
        <end position="208"/>
    </location>
</feature>
<evidence type="ECO:0000313" key="7">
    <source>
        <dbReference type="EMBL" id="EAP88059.1"/>
    </source>
</evidence>
<dbReference type="OrthoDB" id="1161040at2"/>
<dbReference type="Proteomes" id="UP000002297">
    <property type="component" value="Chromosome"/>
</dbReference>
<evidence type="ECO:0000256" key="6">
    <source>
        <dbReference type="SAM" id="Phobius"/>
    </source>
</evidence>
<evidence type="ECO:0000256" key="2">
    <source>
        <dbReference type="ARBA" id="ARBA00022475"/>
    </source>
</evidence>
<keyword evidence="3 6" id="KW-0812">Transmembrane</keyword>
<protein>
    <submittedName>
        <fullName evidence="7">Uncharacterized protein</fullName>
    </submittedName>
</protein>
<dbReference type="AlphaFoldDB" id="A3U742"/>
<dbReference type="InterPro" id="IPR001123">
    <property type="entry name" value="LeuE-type"/>
</dbReference>